<dbReference type="Proteomes" id="UP000612362">
    <property type="component" value="Unassembled WGS sequence"/>
</dbReference>
<keyword evidence="3" id="KW-1185">Reference proteome</keyword>
<comment type="caution">
    <text evidence="2">The sequence shown here is derived from an EMBL/GenBank/DDBJ whole genome shotgun (WGS) entry which is preliminary data.</text>
</comment>
<keyword evidence="1" id="KW-0802">TPR repeat</keyword>
<dbReference type="Gene3D" id="1.25.40.10">
    <property type="entry name" value="Tetratricopeptide repeat domain"/>
    <property type="match status" value="1"/>
</dbReference>
<dbReference type="InterPro" id="IPR011990">
    <property type="entry name" value="TPR-like_helical_dom_sf"/>
</dbReference>
<dbReference type="SUPFAM" id="SSF48452">
    <property type="entry name" value="TPR-like"/>
    <property type="match status" value="1"/>
</dbReference>
<evidence type="ECO:0008006" key="4">
    <source>
        <dbReference type="Google" id="ProtNLM"/>
    </source>
</evidence>
<evidence type="ECO:0000256" key="1">
    <source>
        <dbReference type="PROSITE-ProRule" id="PRU00339"/>
    </source>
</evidence>
<dbReference type="Pfam" id="PF13424">
    <property type="entry name" value="TPR_12"/>
    <property type="match status" value="1"/>
</dbReference>
<accession>A0A8J3I2M5</accession>
<evidence type="ECO:0000313" key="2">
    <source>
        <dbReference type="EMBL" id="GHO46471.1"/>
    </source>
</evidence>
<reference evidence="2" key="1">
    <citation type="submission" date="2020-10" db="EMBL/GenBank/DDBJ databases">
        <title>Taxonomic study of unclassified bacteria belonging to the class Ktedonobacteria.</title>
        <authorList>
            <person name="Yabe S."/>
            <person name="Wang C.M."/>
            <person name="Zheng Y."/>
            <person name="Sakai Y."/>
            <person name="Cavaletti L."/>
            <person name="Monciardini P."/>
            <person name="Donadio S."/>
        </authorList>
    </citation>
    <scope>NUCLEOTIDE SEQUENCE</scope>
    <source>
        <strain evidence="2">SOSP1-1</strain>
    </source>
</reference>
<dbReference type="InterPro" id="IPR019734">
    <property type="entry name" value="TPR_rpt"/>
</dbReference>
<feature type="repeat" description="TPR" evidence="1">
    <location>
        <begin position="163"/>
        <end position="196"/>
    </location>
</feature>
<dbReference type="RefSeq" id="WP_220195847.1">
    <property type="nucleotide sequence ID" value="NZ_BNJF01000002.1"/>
</dbReference>
<evidence type="ECO:0000313" key="3">
    <source>
        <dbReference type="Proteomes" id="UP000612362"/>
    </source>
</evidence>
<gene>
    <name evidence="2" type="ORF">KSX_46340</name>
</gene>
<dbReference type="PANTHER" id="PTHR10098">
    <property type="entry name" value="RAPSYN-RELATED"/>
    <property type="match status" value="1"/>
</dbReference>
<dbReference type="AlphaFoldDB" id="A0A8J3I2M5"/>
<name>A0A8J3I2M5_9CHLR</name>
<dbReference type="EMBL" id="BNJF01000002">
    <property type="protein sequence ID" value="GHO46471.1"/>
    <property type="molecule type" value="Genomic_DNA"/>
</dbReference>
<organism evidence="2 3">
    <name type="scientific">Ktedonospora formicarum</name>
    <dbReference type="NCBI Taxonomy" id="2778364"/>
    <lineage>
        <taxon>Bacteria</taxon>
        <taxon>Bacillati</taxon>
        <taxon>Chloroflexota</taxon>
        <taxon>Ktedonobacteria</taxon>
        <taxon>Ktedonobacterales</taxon>
        <taxon>Ktedonobacteraceae</taxon>
        <taxon>Ktedonospora</taxon>
    </lineage>
</organism>
<dbReference type="PROSITE" id="PS50005">
    <property type="entry name" value="TPR"/>
    <property type="match status" value="1"/>
</dbReference>
<proteinExistence type="predicted"/>
<protein>
    <recommendedName>
        <fullName evidence="4">MalT-like TPR region domain-containing protein</fullName>
    </recommendedName>
</protein>
<sequence length="295" mass="33442">MPAILPTSEELAYCYTTANDALSEIARTYFMSGRLEDAQRLLGTALPLLEAREATLQQRLKLLHLYGQVLVVDHLLKRGDPNELLSICQQAMQAAEAIGDNQGIADMFSLLGQAYNFVTTVESLKRGESPNSTRAEGKYVEALNYQQQALQLREVLGDKRGMSESYFQIGLVYERWQEHDVAQEYYHKARLIADENGYMFEKTEPARHVAINALRLGNLDQALTLALEALKLREESGFRPYLPLDHLLVRDMYTLLGDDTNARLHERRAIELAEEMGLFTLVSSMPNLRNYVKGQ</sequence>